<name>N0E0T7_9MICO</name>
<reference evidence="1 2" key="1">
    <citation type="journal article" date="2013" name="ISME J.">
        <title>A metabolic model for members of the genus Tetrasphaera involved in enhanced biological phosphorus removal.</title>
        <authorList>
            <person name="Kristiansen R."/>
            <person name="Nguyen H.T.T."/>
            <person name="Saunders A.M."/>
            <person name="Nielsen J.L."/>
            <person name="Wimmer R."/>
            <person name="Le V.Q."/>
            <person name="McIlroy S.J."/>
            <person name="Petrovski S."/>
            <person name="Seviour R.J."/>
            <person name="Calteau A."/>
            <person name="Nielsen K.L."/>
            <person name="Nielsen P.H."/>
        </authorList>
    </citation>
    <scope>NUCLEOTIDE SEQUENCE [LARGE SCALE GENOMIC DNA]</scope>
    <source>
        <strain evidence="1 2">Lp2</strain>
    </source>
</reference>
<accession>N0E0T7</accession>
<dbReference type="HOGENOM" id="CLU_3391835_0_0_11"/>
<evidence type="ECO:0000313" key="1">
    <source>
        <dbReference type="EMBL" id="CCH70502.1"/>
    </source>
</evidence>
<dbReference type="Proteomes" id="UP000013167">
    <property type="component" value="Unassembled WGS sequence"/>
</dbReference>
<gene>
    <name evidence="1" type="ORF">BN10_590019</name>
</gene>
<dbReference type="EMBL" id="CAIZ01000129">
    <property type="protein sequence ID" value="CCH70502.1"/>
    <property type="molecule type" value="Genomic_DNA"/>
</dbReference>
<evidence type="ECO:0000313" key="2">
    <source>
        <dbReference type="Proteomes" id="UP000013167"/>
    </source>
</evidence>
<sequence length="32" mass="3248">MSIPGDVLGLACDSVRTSAEVLSRLACDGPTL</sequence>
<organism evidence="1 2">
    <name type="scientific">Phycicoccus elongatus Lp2</name>
    <dbReference type="NCBI Taxonomy" id="1193181"/>
    <lineage>
        <taxon>Bacteria</taxon>
        <taxon>Bacillati</taxon>
        <taxon>Actinomycetota</taxon>
        <taxon>Actinomycetes</taxon>
        <taxon>Micrococcales</taxon>
        <taxon>Intrasporangiaceae</taxon>
        <taxon>Phycicoccus</taxon>
    </lineage>
</organism>
<dbReference type="AlphaFoldDB" id="N0E0T7"/>
<proteinExistence type="predicted"/>
<comment type="caution">
    <text evidence="1">The sequence shown here is derived from an EMBL/GenBank/DDBJ whole genome shotgun (WGS) entry which is preliminary data.</text>
</comment>
<keyword evidence="2" id="KW-1185">Reference proteome</keyword>
<protein>
    <submittedName>
        <fullName evidence="1">Uncharacterized protein</fullName>
    </submittedName>
</protein>